<protein>
    <submittedName>
        <fullName evidence="2">Aminoglycoside phosphotransferase (APT) family kinase protein</fullName>
    </submittedName>
</protein>
<sequence length="312" mass="33142">MTAVFTTRPSWETVPAGLARAVEECVGSPIVAVRDVHGGMTPGPAAVVTFGNDDAVFVKAISRRINARSHELYQQEAAVLSVLPTAVPATRLRRVINIGDWIVLVTDPVPGSVAGPPWTTTSVAAVARACAAVARVPAPAGVPPVLDRLPDLDGWTVLAAEPDALTSWEARHVERLAAATTGRREWTAGQWLTHQDIRADNAIIDPTHGTAVLVDWGSGAAGAPWLDHALLAADVVAAGHAEGPDIARRQARDLLAGQPAEAARFVVAQAGMWRRNSTLAAHPGMPTHRRWQRARADALQPLIEDLLTMVEQ</sequence>
<dbReference type="Gene3D" id="3.90.1200.10">
    <property type="match status" value="1"/>
</dbReference>
<keyword evidence="2" id="KW-0418">Kinase</keyword>
<dbReference type="GO" id="GO:0016301">
    <property type="term" value="F:kinase activity"/>
    <property type="evidence" value="ECO:0007669"/>
    <property type="project" value="UniProtKB-KW"/>
</dbReference>
<comment type="caution">
    <text evidence="2">The sequence shown here is derived from an EMBL/GenBank/DDBJ whole genome shotgun (WGS) entry which is preliminary data.</text>
</comment>
<reference evidence="2 3" key="1">
    <citation type="submission" date="2020-08" db="EMBL/GenBank/DDBJ databases">
        <title>Genomic Encyclopedia of Type Strains, Phase III (KMG-III): the genomes of soil and plant-associated and newly described type strains.</title>
        <authorList>
            <person name="Whitman W."/>
        </authorList>
    </citation>
    <scope>NUCLEOTIDE SEQUENCE [LARGE SCALE GENOMIC DNA]</scope>
    <source>
        <strain evidence="2 3">CECT 3287</strain>
    </source>
</reference>
<name>A0A7W5FGR2_9ACTN</name>
<proteinExistence type="predicted"/>
<feature type="domain" description="Aminoglycoside phosphotransferase" evidence="1">
    <location>
        <begin position="60"/>
        <end position="255"/>
    </location>
</feature>
<dbReference type="Pfam" id="PF01636">
    <property type="entry name" value="APH"/>
    <property type="match status" value="1"/>
</dbReference>
<dbReference type="InterPro" id="IPR011009">
    <property type="entry name" value="Kinase-like_dom_sf"/>
</dbReference>
<keyword evidence="3" id="KW-1185">Reference proteome</keyword>
<keyword evidence="2" id="KW-0808">Transferase</keyword>
<dbReference type="EMBL" id="JACHXF010000012">
    <property type="protein sequence ID" value="MBB3097809.1"/>
    <property type="molecule type" value="Genomic_DNA"/>
</dbReference>
<gene>
    <name evidence="2" type="ORF">FHR83_005493</name>
</gene>
<dbReference type="SUPFAM" id="SSF56112">
    <property type="entry name" value="Protein kinase-like (PK-like)"/>
    <property type="match status" value="1"/>
</dbReference>
<evidence type="ECO:0000313" key="2">
    <source>
        <dbReference type="EMBL" id="MBB3097809.1"/>
    </source>
</evidence>
<dbReference type="Proteomes" id="UP000590749">
    <property type="component" value="Unassembled WGS sequence"/>
</dbReference>
<dbReference type="InterPro" id="IPR002575">
    <property type="entry name" value="Aminoglycoside_PTrfase"/>
</dbReference>
<evidence type="ECO:0000313" key="3">
    <source>
        <dbReference type="Proteomes" id="UP000590749"/>
    </source>
</evidence>
<organism evidence="2 3">
    <name type="scientific">Actinoplanes campanulatus</name>
    <dbReference type="NCBI Taxonomy" id="113559"/>
    <lineage>
        <taxon>Bacteria</taxon>
        <taxon>Bacillati</taxon>
        <taxon>Actinomycetota</taxon>
        <taxon>Actinomycetes</taxon>
        <taxon>Micromonosporales</taxon>
        <taxon>Micromonosporaceae</taxon>
        <taxon>Actinoplanes</taxon>
    </lineage>
</organism>
<evidence type="ECO:0000259" key="1">
    <source>
        <dbReference type="Pfam" id="PF01636"/>
    </source>
</evidence>
<dbReference type="AlphaFoldDB" id="A0A7W5FGR2"/>
<accession>A0A7W5FGR2</accession>
<dbReference type="RefSeq" id="WP_183223260.1">
    <property type="nucleotide sequence ID" value="NZ_BMPW01000019.1"/>
</dbReference>